<dbReference type="OrthoDB" id="9049620at2759"/>
<evidence type="ECO:0000256" key="1">
    <source>
        <dbReference type="ARBA" id="ARBA00007109"/>
    </source>
</evidence>
<protein>
    <submittedName>
        <fullName evidence="5">Uncharacterized protein</fullName>
    </submittedName>
</protein>
<dbReference type="EMBL" id="JABCRI010000018">
    <property type="protein sequence ID" value="KAF8390506.1"/>
    <property type="molecule type" value="Genomic_DNA"/>
</dbReference>
<sequence length="286" mass="32471">MSYKQQRNSWDTTNDYHEYVSKVARMPSMYPNPQPHYPTLFFKNKIVQEEQETRKVHFPEAGEVTQVIEYEQTTESVNDGNSKVEESVNSESNDFIQQQQNNLSLDESEEDGARDYFQCPYCYVDIEVPVLCTHLQEEHCFDAKNAVCPVCAANLGKDMIGHFTVQHSHFLKRRKKSQRSSLWTDNSGMLGKELRELSSFLGVTSTNGRGSTPDSAPDPVLSPFLCGVAIPDTKCNQDASSRNDSSTISYTESPKPSTSVEALDQDYEERSLRADFFQQLILSTIF</sequence>
<dbReference type="PANTHER" id="PTHR31875">
    <property type="entry name" value="PROTEIN DEHYDRATION-INDUCED 19"/>
    <property type="match status" value="1"/>
</dbReference>
<dbReference type="PANTHER" id="PTHR31875:SF24">
    <property type="entry name" value="PROTEIN DEHYDRATION-INDUCED 19 HOMOLOG 5"/>
    <property type="match status" value="1"/>
</dbReference>
<accession>A0A834YP87</accession>
<comment type="similarity">
    <text evidence="1">Belongs to the Di19 family.</text>
</comment>
<dbReference type="InterPro" id="IPR008598">
    <property type="entry name" value="Di19_Zn-bd"/>
</dbReference>
<dbReference type="OMA" id="CYVEIEL"/>
<dbReference type="Pfam" id="PF05605">
    <property type="entry name" value="zf-Di19"/>
    <property type="match status" value="1"/>
</dbReference>
<feature type="region of interest" description="Disordered" evidence="2">
    <location>
        <begin position="236"/>
        <end position="260"/>
    </location>
</feature>
<organism evidence="5 6">
    <name type="scientific">Tetracentron sinense</name>
    <name type="common">Spur-leaf</name>
    <dbReference type="NCBI Taxonomy" id="13715"/>
    <lineage>
        <taxon>Eukaryota</taxon>
        <taxon>Viridiplantae</taxon>
        <taxon>Streptophyta</taxon>
        <taxon>Embryophyta</taxon>
        <taxon>Tracheophyta</taxon>
        <taxon>Spermatophyta</taxon>
        <taxon>Magnoliopsida</taxon>
        <taxon>Trochodendrales</taxon>
        <taxon>Trochodendraceae</taxon>
        <taxon>Tetracentron</taxon>
    </lineage>
</organism>
<name>A0A834YP87_TETSI</name>
<dbReference type="InterPro" id="IPR027935">
    <property type="entry name" value="Di19_C"/>
</dbReference>
<dbReference type="Pfam" id="PF14571">
    <property type="entry name" value="Di19_C"/>
    <property type="match status" value="1"/>
</dbReference>
<evidence type="ECO:0000259" key="3">
    <source>
        <dbReference type="Pfam" id="PF05605"/>
    </source>
</evidence>
<evidence type="ECO:0000259" key="4">
    <source>
        <dbReference type="Pfam" id="PF14571"/>
    </source>
</evidence>
<evidence type="ECO:0000313" key="5">
    <source>
        <dbReference type="EMBL" id="KAF8390506.1"/>
    </source>
</evidence>
<dbReference type="InterPro" id="IPR033347">
    <property type="entry name" value="Di19"/>
</dbReference>
<dbReference type="Proteomes" id="UP000655225">
    <property type="component" value="Unassembled WGS sequence"/>
</dbReference>
<reference evidence="5 6" key="1">
    <citation type="submission" date="2020-04" db="EMBL/GenBank/DDBJ databases">
        <title>Plant Genome Project.</title>
        <authorList>
            <person name="Zhang R.-G."/>
        </authorList>
    </citation>
    <scope>NUCLEOTIDE SEQUENCE [LARGE SCALE GENOMIC DNA]</scope>
    <source>
        <strain evidence="5">YNK0</strain>
        <tissue evidence="5">Leaf</tissue>
    </source>
</reference>
<keyword evidence="6" id="KW-1185">Reference proteome</keyword>
<feature type="domain" description="Di19 zinc-binding" evidence="3">
    <location>
        <begin position="116"/>
        <end position="168"/>
    </location>
</feature>
<evidence type="ECO:0000313" key="6">
    <source>
        <dbReference type="Proteomes" id="UP000655225"/>
    </source>
</evidence>
<feature type="domain" description="Di19 C-terminal" evidence="4">
    <location>
        <begin position="189"/>
        <end position="285"/>
    </location>
</feature>
<comment type="caution">
    <text evidence="5">The sequence shown here is derived from an EMBL/GenBank/DDBJ whole genome shotgun (WGS) entry which is preliminary data.</text>
</comment>
<evidence type="ECO:0000256" key="2">
    <source>
        <dbReference type="SAM" id="MobiDB-lite"/>
    </source>
</evidence>
<proteinExistence type="inferred from homology"/>
<gene>
    <name evidence="5" type="ORF">HHK36_025033</name>
</gene>
<dbReference type="AlphaFoldDB" id="A0A834YP87"/>